<proteinExistence type="predicted"/>
<comment type="caution">
    <text evidence="3">The sequence shown here is derived from an EMBL/GenBank/DDBJ whole genome shotgun (WGS) entry which is preliminary data.</text>
</comment>
<name>A0A699J8W3_TANCI</name>
<organism evidence="3">
    <name type="scientific">Tanacetum cinerariifolium</name>
    <name type="common">Dalmatian daisy</name>
    <name type="synonym">Chrysanthemum cinerariifolium</name>
    <dbReference type="NCBI Taxonomy" id="118510"/>
    <lineage>
        <taxon>Eukaryota</taxon>
        <taxon>Viridiplantae</taxon>
        <taxon>Streptophyta</taxon>
        <taxon>Embryophyta</taxon>
        <taxon>Tracheophyta</taxon>
        <taxon>Spermatophyta</taxon>
        <taxon>Magnoliopsida</taxon>
        <taxon>eudicotyledons</taxon>
        <taxon>Gunneridae</taxon>
        <taxon>Pentapetalae</taxon>
        <taxon>asterids</taxon>
        <taxon>campanulids</taxon>
        <taxon>Asterales</taxon>
        <taxon>Asteraceae</taxon>
        <taxon>Asteroideae</taxon>
        <taxon>Anthemideae</taxon>
        <taxon>Anthemidinae</taxon>
        <taxon>Tanacetum</taxon>
    </lineage>
</organism>
<evidence type="ECO:0000313" key="3">
    <source>
        <dbReference type="EMBL" id="GFA20303.1"/>
    </source>
</evidence>
<accession>A0A699J8W3</accession>
<gene>
    <name evidence="3" type="ORF">Tci_592275</name>
</gene>
<sequence length="208" mass="23035">MRPFGCPITILNTKDHLGKFDSKADEGFFIGYSLNSKAFRVFNSKTRIVEENLHIRLSKNTSNVIGIQSNDYAGTKVSDNAGQARKETKPIKDYILLPLWTTDPPFSKDPKSSHDDGLKPSSDDGKKIDQDPSKGNECTNQEKEDNVNSTNNVNTVSLTVNVAGTNEDNKLPFNPNMPALEDVGTFDFSNKDKDDDIVADMNNMNTTI</sequence>
<evidence type="ECO:0000259" key="2">
    <source>
        <dbReference type="Pfam" id="PF25597"/>
    </source>
</evidence>
<evidence type="ECO:0000256" key="1">
    <source>
        <dbReference type="SAM" id="MobiDB-lite"/>
    </source>
</evidence>
<feature type="domain" description="Retroviral polymerase SH3-like" evidence="2">
    <location>
        <begin position="6"/>
        <end position="58"/>
    </location>
</feature>
<protein>
    <submittedName>
        <fullName evidence="3">Retrovirus-related Pol polyprotein from transposon TNT 1-94</fullName>
    </submittedName>
</protein>
<reference evidence="3" key="1">
    <citation type="journal article" date="2019" name="Sci. Rep.">
        <title>Draft genome of Tanacetum cinerariifolium, the natural source of mosquito coil.</title>
        <authorList>
            <person name="Yamashiro T."/>
            <person name="Shiraishi A."/>
            <person name="Satake H."/>
            <person name="Nakayama K."/>
        </authorList>
    </citation>
    <scope>NUCLEOTIDE SEQUENCE</scope>
</reference>
<dbReference type="EMBL" id="BKCJ010384994">
    <property type="protein sequence ID" value="GFA20303.1"/>
    <property type="molecule type" value="Genomic_DNA"/>
</dbReference>
<dbReference type="InterPro" id="IPR057670">
    <property type="entry name" value="SH3_retrovirus"/>
</dbReference>
<feature type="region of interest" description="Disordered" evidence="1">
    <location>
        <begin position="105"/>
        <end position="154"/>
    </location>
</feature>
<dbReference type="AlphaFoldDB" id="A0A699J8W3"/>
<dbReference type="Pfam" id="PF25597">
    <property type="entry name" value="SH3_retrovirus"/>
    <property type="match status" value="1"/>
</dbReference>
<feature type="compositionally biased region" description="Basic and acidic residues" evidence="1">
    <location>
        <begin position="106"/>
        <end position="146"/>
    </location>
</feature>